<dbReference type="EMBL" id="HACA01024532">
    <property type="protein sequence ID" value="CDW41893.1"/>
    <property type="molecule type" value="Transcribed_RNA"/>
</dbReference>
<dbReference type="AlphaFoldDB" id="A0A0K2UUF5"/>
<evidence type="ECO:0000313" key="1">
    <source>
        <dbReference type="EMBL" id="CDW41893.1"/>
    </source>
</evidence>
<proteinExistence type="predicted"/>
<name>A0A0K2UUF5_LEPSM</name>
<accession>A0A0K2UUF5</accession>
<sequence>MNDFFFFVLLIRPDVSLRGRCYDGSMFNIKIYIIIFL</sequence>
<protein>
    <submittedName>
        <fullName evidence="1">Uncharacterized protein</fullName>
    </submittedName>
</protein>
<reference evidence="1" key="1">
    <citation type="submission" date="2014-05" db="EMBL/GenBank/DDBJ databases">
        <authorList>
            <person name="Chronopoulou M."/>
        </authorList>
    </citation>
    <scope>NUCLEOTIDE SEQUENCE</scope>
    <source>
        <tissue evidence="1">Whole organism</tissue>
    </source>
</reference>
<organism evidence="1">
    <name type="scientific">Lepeophtheirus salmonis</name>
    <name type="common">Salmon louse</name>
    <name type="synonym">Caligus salmonis</name>
    <dbReference type="NCBI Taxonomy" id="72036"/>
    <lineage>
        <taxon>Eukaryota</taxon>
        <taxon>Metazoa</taxon>
        <taxon>Ecdysozoa</taxon>
        <taxon>Arthropoda</taxon>
        <taxon>Crustacea</taxon>
        <taxon>Multicrustacea</taxon>
        <taxon>Hexanauplia</taxon>
        <taxon>Copepoda</taxon>
        <taxon>Siphonostomatoida</taxon>
        <taxon>Caligidae</taxon>
        <taxon>Lepeophtheirus</taxon>
    </lineage>
</organism>